<dbReference type="Pfam" id="PF02566">
    <property type="entry name" value="OsmC"/>
    <property type="match status" value="1"/>
</dbReference>
<name>A0ABT2GAD9_9BACT</name>
<evidence type="ECO:0000313" key="2">
    <source>
        <dbReference type="Proteomes" id="UP001206788"/>
    </source>
</evidence>
<dbReference type="RefSeq" id="WP_259414572.1">
    <property type="nucleotide sequence ID" value="NZ_JANWGH010000002.1"/>
</dbReference>
<keyword evidence="2" id="KW-1185">Reference proteome</keyword>
<dbReference type="InterPro" id="IPR036102">
    <property type="entry name" value="OsmC/Ohrsf"/>
</dbReference>
<dbReference type="Gene3D" id="3.30.300.20">
    <property type="match status" value="1"/>
</dbReference>
<reference evidence="1 2" key="1">
    <citation type="submission" date="2022-08" db="EMBL/GenBank/DDBJ databases">
        <title>Algoriphagus sp. CAU 1643 isolated from mud.</title>
        <authorList>
            <person name="Kim W."/>
        </authorList>
    </citation>
    <scope>NUCLEOTIDE SEQUENCE [LARGE SCALE GENOMIC DNA]</scope>
    <source>
        <strain evidence="1 2">CAU 1643</strain>
    </source>
</reference>
<dbReference type="EMBL" id="JANWGH010000002">
    <property type="protein sequence ID" value="MCS5490897.1"/>
    <property type="molecule type" value="Genomic_DNA"/>
</dbReference>
<accession>A0ABT2GAD9</accession>
<dbReference type="InterPro" id="IPR015946">
    <property type="entry name" value="KH_dom-like_a/b"/>
</dbReference>
<proteinExistence type="predicted"/>
<comment type="caution">
    <text evidence="1">The sequence shown here is derived from an EMBL/GenBank/DDBJ whole genome shotgun (WGS) entry which is preliminary data.</text>
</comment>
<dbReference type="SUPFAM" id="SSF82784">
    <property type="entry name" value="OsmC-like"/>
    <property type="match status" value="1"/>
</dbReference>
<dbReference type="PANTHER" id="PTHR39624:SF2">
    <property type="entry name" value="OSMC-LIKE PROTEIN"/>
    <property type="match status" value="1"/>
</dbReference>
<organism evidence="1 2">
    <name type="scientific">Algoriphagus limi</name>
    <dbReference type="NCBI Taxonomy" id="2975273"/>
    <lineage>
        <taxon>Bacteria</taxon>
        <taxon>Pseudomonadati</taxon>
        <taxon>Bacteroidota</taxon>
        <taxon>Cytophagia</taxon>
        <taxon>Cytophagales</taxon>
        <taxon>Cyclobacteriaceae</taxon>
        <taxon>Algoriphagus</taxon>
    </lineage>
</organism>
<protein>
    <submittedName>
        <fullName evidence="1">OsmC family protein</fullName>
    </submittedName>
</protein>
<dbReference type="InterPro" id="IPR003718">
    <property type="entry name" value="OsmC/Ohr_fam"/>
</dbReference>
<evidence type="ECO:0000313" key="1">
    <source>
        <dbReference type="EMBL" id="MCS5490897.1"/>
    </source>
</evidence>
<gene>
    <name evidence="1" type="ORF">NY014_10665</name>
</gene>
<sequence>MATEINLKNLPEGFQTIISNGKHAILGDEPIKSKGTDLGFAPTELVLAGLGMCKVATIRYIARLKGWEIRDVNARLSQEVNRGENKKLSTRVKVRIDIEGNITEEQRQELLSQADNCYVHRLIESDWHIENATDLNEEIQNELLTA</sequence>
<dbReference type="Proteomes" id="UP001206788">
    <property type="component" value="Unassembled WGS sequence"/>
</dbReference>
<dbReference type="PANTHER" id="PTHR39624">
    <property type="entry name" value="PROTEIN INVOLVED IN RIMO-MEDIATED BETA-METHYLTHIOLATION OF RIBOSOMAL PROTEIN S12 YCAO"/>
    <property type="match status" value="1"/>
</dbReference>